<protein>
    <recommendedName>
        <fullName evidence="1">Reverse transcriptase Ty1/copia-type domain-containing protein</fullName>
    </recommendedName>
</protein>
<dbReference type="InterPro" id="IPR043502">
    <property type="entry name" value="DNA/RNA_pol_sf"/>
</dbReference>
<comment type="caution">
    <text evidence="2">The sequence shown here is derived from an EMBL/GenBank/DDBJ whole genome shotgun (WGS) entry which is preliminary data.</text>
</comment>
<gene>
    <name evidence="2" type="ORF">LIER_08760</name>
</gene>
<dbReference type="EMBL" id="BAABME010001439">
    <property type="protein sequence ID" value="GAA0149626.1"/>
    <property type="molecule type" value="Genomic_DNA"/>
</dbReference>
<sequence length="93" mass="11001">MVTVRVFLAVTAAKNWEFYQMDVHNAFLHGYLTEEVYMKILPGFQKGRDGQSYSDYSLFTYSKQETRINVLVYVDDLILRGMIIELLRTLRRI</sequence>
<evidence type="ECO:0000313" key="2">
    <source>
        <dbReference type="EMBL" id="GAA0149626.1"/>
    </source>
</evidence>
<dbReference type="Proteomes" id="UP001454036">
    <property type="component" value="Unassembled WGS sequence"/>
</dbReference>
<dbReference type="AlphaFoldDB" id="A0AAV3PEC9"/>
<name>A0AAV3PEC9_LITER</name>
<evidence type="ECO:0000313" key="3">
    <source>
        <dbReference type="Proteomes" id="UP001454036"/>
    </source>
</evidence>
<organism evidence="2 3">
    <name type="scientific">Lithospermum erythrorhizon</name>
    <name type="common">Purple gromwell</name>
    <name type="synonym">Lithospermum officinale var. erythrorhizon</name>
    <dbReference type="NCBI Taxonomy" id="34254"/>
    <lineage>
        <taxon>Eukaryota</taxon>
        <taxon>Viridiplantae</taxon>
        <taxon>Streptophyta</taxon>
        <taxon>Embryophyta</taxon>
        <taxon>Tracheophyta</taxon>
        <taxon>Spermatophyta</taxon>
        <taxon>Magnoliopsida</taxon>
        <taxon>eudicotyledons</taxon>
        <taxon>Gunneridae</taxon>
        <taxon>Pentapetalae</taxon>
        <taxon>asterids</taxon>
        <taxon>lamiids</taxon>
        <taxon>Boraginales</taxon>
        <taxon>Boraginaceae</taxon>
        <taxon>Boraginoideae</taxon>
        <taxon>Lithospermeae</taxon>
        <taxon>Lithospermum</taxon>
    </lineage>
</organism>
<reference evidence="2 3" key="1">
    <citation type="submission" date="2024-01" db="EMBL/GenBank/DDBJ databases">
        <title>The complete chloroplast genome sequence of Lithospermum erythrorhizon: insights into the phylogenetic relationship among Boraginaceae species and the maternal lineages of purple gromwells.</title>
        <authorList>
            <person name="Okada T."/>
            <person name="Watanabe K."/>
        </authorList>
    </citation>
    <scope>NUCLEOTIDE SEQUENCE [LARGE SCALE GENOMIC DNA]</scope>
</reference>
<evidence type="ECO:0000259" key="1">
    <source>
        <dbReference type="Pfam" id="PF07727"/>
    </source>
</evidence>
<keyword evidence="3" id="KW-1185">Reference proteome</keyword>
<feature type="domain" description="Reverse transcriptase Ty1/copia-type" evidence="1">
    <location>
        <begin position="3"/>
        <end position="47"/>
    </location>
</feature>
<accession>A0AAV3PEC9</accession>
<dbReference type="SUPFAM" id="SSF56672">
    <property type="entry name" value="DNA/RNA polymerases"/>
    <property type="match status" value="1"/>
</dbReference>
<proteinExistence type="predicted"/>
<dbReference type="Pfam" id="PF07727">
    <property type="entry name" value="RVT_2"/>
    <property type="match status" value="1"/>
</dbReference>
<dbReference type="InterPro" id="IPR013103">
    <property type="entry name" value="RVT_2"/>
</dbReference>